<feature type="region of interest" description="Disordered" evidence="1">
    <location>
        <begin position="356"/>
        <end position="375"/>
    </location>
</feature>
<feature type="region of interest" description="Disordered" evidence="1">
    <location>
        <begin position="397"/>
        <end position="422"/>
    </location>
</feature>
<evidence type="ECO:0000256" key="1">
    <source>
        <dbReference type="SAM" id="MobiDB-lite"/>
    </source>
</evidence>
<keyword evidence="3" id="KW-1185">Reference proteome</keyword>
<feature type="region of interest" description="Disordered" evidence="1">
    <location>
        <begin position="459"/>
        <end position="591"/>
    </location>
</feature>
<dbReference type="AlphaFoldDB" id="A0A163KFX2"/>
<name>A0A163KFX2_ABSGL</name>
<sequence>MESTTSSTVSANPTYDPKFYAPVDLFEEAPSALGTSCHFEDTMPTLSNHPDMLMCPMYPSSEVPPPQHPLDPSSRHSFYLQSHPHQTSSTPTTATPYMHDYHLPSSASSTDLSPLDHCLAHPDSVPFPGHLEDFYGSCAQSSPSSYLQYLQQSPNKHQHYTLQPSAKTKADTTPLDILDPPTSIYNTNPMFSTNHPTNSISQNKQPSLSVSTLDLSHLTMDPNCPSSVEYMDSSKPSWMLDSLDNTYLPTTLDTSLDFYESDQNNENSFYLSHHPYLSHQMPSSMSSHSLPPSSSYQNEATNLSADCLPRGYVNLSDVNSFVAESDSIKHTTSFPHLSTSPSKCASGINGVPGDELQSLLGDISPATPSNNSNNNNCSSTFLSHSFAVPSYLNPQSGYSYSDSNESMDDLSDSDTTTSTQSWMIPFPQDPFFSWRDSSSTQSAASSFYPLGGLTSSMSTPVVGVGHPRPYDSHPYSHHHHHHHSQGNIVPSGDTIHDMTAASTIKRDKSIKKRSKQSQQQQPGKPRRSTSGMIHTGANARRKTSMSNIAKRKDLRRRESEPHSLSATYPSSSSVAMKSFPSAGSSTPFSPARLSVSTSISSLLSRQKLSDDEDEGTHNDEEDDDEDDEDDDSDHGVYLPQQYRLHQDNPFSQKPHRQHKEMEPKTGGLHYGELGPTSHPKKGRNVDKACNHSRMAGNMCANVDQIRHQGRWDNTTINGGYLTNLPRELVQSMTDLPTYGRFFYLARAAINPPTSLCKKLLQAIGEWHDRLTAKELGPGDPIQRTVAENAFVQVIVMFRRTFI</sequence>
<dbReference type="EMBL" id="LT554871">
    <property type="protein sequence ID" value="SAM08005.1"/>
    <property type="molecule type" value="Genomic_DNA"/>
</dbReference>
<dbReference type="InterPro" id="IPR038279">
    <property type="entry name" value="Ndc10_dom2_sf"/>
</dbReference>
<feature type="compositionally biased region" description="Acidic residues" evidence="1">
    <location>
        <begin position="610"/>
        <end position="632"/>
    </location>
</feature>
<reference evidence="2" key="1">
    <citation type="submission" date="2016-04" db="EMBL/GenBank/DDBJ databases">
        <authorList>
            <person name="Evans L.H."/>
            <person name="Alamgir A."/>
            <person name="Owens N."/>
            <person name="Weber N.D."/>
            <person name="Virtaneva K."/>
            <person name="Barbian K."/>
            <person name="Babar A."/>
            <person name="Rosenke K."/>
        </authorList>
    </citation>
    <scope>NUCLEOTIDE SEQUENCE [LARGE SCALE GENOMIC DNA]</scope>
    <source>
        <strain evidence="2">CBS 101.48</strain>
    </source>
</reference>
<gene>
    <name evidence="2" type="primary">ABSGL_13663.1 scaffold 14267</name>
</gene>
<dbReference type="OrthoDB" id="10690440at2759"/>
<feature type="compositionally biased region" description="Polar residues" evidence="1">
    <location>
        <begin position="562"/>
        <end position="588"/>
    </location>
</feature>
<accession>A0A163KFX2</accession>
<dbReference type="InParanoid" id="A0A163KFX2"/>
<dbReference type="STRING" id="4829.A0A163KFX2"/>
<organism evidence="2">
    <name type="scientific">Absidia glauca</name>
    <name type="common">Pin mould</name>
    <dbReference type="NCBI Taxonomy" id="4829"/>
    <lineage>
        <taxon>Eukaryota</taxon>
        <taxon>Fungi</taxon>
        <taxon>Fungi incertae sedis</taxon>
        <taxon>Mucoromycota</taxon>
        <taxon>Mucoromycotina</taxon>
        <taxon>Mucoromycetes</taxon>
        <taxon>Mucorales</taxon>
        <taxon>Cunninghamellaceae</taxon>
        <taxon>Absidia</taxon>
    </lineage>
</organism>
<feature type="region of interest" description="Disordered" evidence="1">
    <location>
        <begin position="61"/>
        <end position="92"/>
    </location>
</feature>
<proteinExistence type="predicted"/>
<evidence type="ECO:0008006" key="4">
    <source>
        <dbReference type="Google" id="ProtNLM"/>
    </source>
</evidence>
<protein>
    <recommendedName>
        <fullName evidence="4">Ndc10 domain-containing protein</fullName>
    </recommendedName>
</protein>
<dbReference type="GO" id="GO:0003677">
    <property type="term" value="F:DNA binding"/>
    <property type="evidence" value="ECO:0007669"/>
    <property type="project" value="InterPro"/>
</dbReference>
<evidence type="ECO:0000313" key="3">
    <source>
        <dbReference type="Proteomes" id="UP000078561"/>
    </source>
</evidence>
<dbReference type="Gene3D" id="1.10.443.20">
    <property type="entry name" value="Centromere DNA-binding protein complex CBF3 subunit, domain 2"/>
    <property type="match status" value="1"/>
</dbReference>
<dbReference type="Proteomes" id="UP000078561">
    <property type="component" value="Unassembled WGS sequence"/>
</dbReference>
<evidence type="ECO:0000313" key="2">
    <source>
        <dbReference type="EMBL" id="SAM08005.1"/>
    </source>
</evidence>
<feature type="compositionally biased region" description="Basic residues" evidence="1">
    <location>
        <begin position="475"/>
        <end position="484"/>
    </location>
</feature>
<feature type="region of interest" description="Disordered" evidence="1">
    <location>
        <begin position="603"/>
        <end position="684"/>
    </location>
</feature>
<feature type="compositionally biased region" description="Low complexity" evidence="1">
    <location>
        <begin position="81"/>
        <end position="92"/>
    </location>
</feature>